<keyword evidence="1" id="KW-0547">Nucleotide-binding</keyword>
<protein>
    <recommendedName>
        <fullName evidence="10">Helicase MAGATAMA 3</fullName>
    </recommendedName>
</protein>
<evidence type="ECO:0000256" key="2">
    <source>
        <dbReference type="ARBA" id="ARBA00022801"/>
    </source>
</evidence>
<evidence type="ECO:0008006" key="10">
    <source>
        <dbReference type="Google" id="ProtNLM"/>
    </source>
</evidence>
<dbReference type="Pfam" id="PF13087">
    <property type="entry name" value="AAA_12"/>
    <property type="match status" value="1"/>
</dbReference>
<feature type="domain" description="DUF6469" evidence="7">
    <location>
        <begin position="139"/>
        <end position="265"/>
    </location>
</feature>
<evidence type="ECO:0000259" key="7">
    <source>
        <dbReference type="Pfam" id="PF20073"/>
    </source>
</evidence>
<dbReference type="CDD" id="cd18808">
    <property type="entry name" value="SF1_C_Upf1"/>
    <property type="match status" value="1"/>
</dbReference>
<dbReference type="InterPro" id="IPR041679">
    <property type="entry name" value="DNA2/NAM7-like_C"/>
</dbReference>
<dbReference type="Pfam" id="PF20073">
    <property type="entry name" value="DUF6469"/>
    <property type="match status" value="1"/>
</dbReference>
<dbReference type="Gene3D" id="3.40.50.300">
    <property type="entry name" value="P-loop containing nucleotide triphosphate hydrolases"/>
    <property type="match status" value="2"/>
</dbReference>
<name>A0A6A1UXZ8_9ROSI</name>
<organism evidence="8 9">
    <name type="scientific">Morella rubra</name>
    <name type="common">Chinese bayberry</name>
    <dbReference type="NCBI Taxonomy" id="262757"/>
    <lineage>
        <taxon>Eukaryota</taxon>
        <taxon>Viridiplantae</taxon>
        <taxon>Streptophyta</taxon>
        <taxon>Embryophyta</taxon>
        <taxon>Tracheophyta</taxon>
        <taxon>Spermatophyta</taxon>
        <taxon>Magnoliopsida</taxon>
        <taxon>eudicotyledons</taxon>
        <taxon>Gunneridae</taxon>
        <taxon>Pentapetalae</taxon>
        <taxon>rosids</taxon>
        <taxon>fabids</taxon>
        <taxon>Fagales</taxon>
        <taxon>Myricaceae</taxon>
        <taxon>Morella</taxon>
    </lineage>
</organism>
<keyword evidence="4" id="KW-0067">ATP-binding</keyword>
<dbReference type="GO" id="GO:0005524">
    <property type="term" value="F:ATP binding"/>
    <property type="evidence" value="ECO:0007669"/>
    <property type="project" value="UniProtKB-KW"/>
</dbReference>
<dbReference type="GO" id="GO:0005694">
    <property type="term" value="C:chromosome"/>
    <property type="evidence" value="ECO:0007669"/>
    <property type="project" value="UniProtKB-ARBA"/>
</dbReference>
<dbReference type="InterPro" id="IPR045529">
    <property type="entry name" value="DUF6469"/>
</dbReference>
<dbReference type="OrthoDB" id="6513042at2759"/>
<keyword evidence="9" id="KW-1185">Reference proteome</keyword>
<comment type="caution">
    <text evidence="8">The sequence shown here is derived from an EMBL/GenBank/DDBJ whole genome shotgun (WGS) entry which is preliminary data.</text>
</comment>
<evidence type="ECO:0000313" key="8">
    <source>
        <dbReference type="EMBL" id="KAB1205203.1"/>
    </source>
</evidence>
<evidence type="ECO:0000313" key="9">
    <source>
        <dbReference type="Proteomes" id="UP000516437"/>
    </source>
</evidence>
<proteinExistence type="predicted"/>
<dbReference type="PANTHER" id="PTHR21529:SF4">
    <property type="entry name" value="TPR AND ANKYRIN REPEAT-CONTAINING PROTEIN 1"/>
    <property type="match status" value="1"/>
</dbReference>
<keyword evidence="2" id="KW-0378">Hydrolase</keyword>
<sequence length="1115" mass="126516">MEGDGSDKEGAVPTAHKHALRDIVLSWSLEEIYDENRYRNEIPVFPVVFGVHGLFSDSALLPAPKFGPKQRHSTGQLHLDVADLLQINALHFCLPESNVEKIPQSFESIEQYFGSYVYPLLEETRAQLYSSMEIISRAPFAEILESQESGPYGSKLFDVKVDHWRNRSNVHGEVPYKTLPGDIFVLADAKPEHVSDLQRMQWAFVAVTKIPDDEYEDNSTSTRFEVEAHKDIEVDGGTRQSLFVIFLTNIIHNKRIWNALHMPGNQKIIKKILCADSMSDSSWHEKFGTSVTLGLDKSQTEAVLACLRKIHCNHKSAVELIWGPPGTGKTKTTSTLLFKLLEMGYRTLTCAPTNVAIKGVSSCVLELVKESIATDSGTDGLFCSVGDILLFGSKASLKLGSDIEEIYLDYRVQRLTEFLGPATGWRHCFASMIDLLGDCVPQYHRFLQKESIKAKEQSNEKEIEEGESSDKTDGSKRKYESFLDFLRERFVSTSTPLKNCFRVFCTHLPKKYILENNYQNMVSRIGGLLESFGKLLFQHNVESVALEKLFSDSELHEDIENPFVDISFLLHARRKECLLVLKNLRSSFNELDLPSSTGQKISAEAGFGRSLFERLILLGKMKHLLNVQYRMHPSISSFPNSNFYFNQILDASKVKRKSYEKQYLPWPMFGAYSFINIVGGREEKDDVGHGWRNLVEVAVVMKLLRKLYKEKLSVGVISPYAAQVAAIQDKLGRYYNIEGFAVKLKSVDGFQGGEEDIIILSTVRCNRYSSVGFMSKPQRTNVALTRARHCLWILGNESTLANSDSVWEALVLDAKNRQCFFNADEDKDLHKAIFYVKKALDQFDDLLNSDSILFRNARWKCVQQKKSAINHLLMLSNGWRPKKRSLDPVCESSSQMLKQFKIGDLYIICANDIVKEWSEEVGELRYIQVFKIWDILPAVDIPKLVKRLDSLFRNYTDDFLHRCKEKCLQGSLEVPKSWSITSDIVRIKNAATEGSNYVENAVGSESLMLMKFYSLSSGVVGQLLSTNEDGELDLPFEVNDEEREVILFPRSAFIIGRSGTGKTTVLTMKLLEKEKLFHMAADSFGYKVTGNRTMHNQEIEEAMPEARGTILRQLL</sequence>
<dbReference type="InterPro" id="IPR039904">
    <property type="entry name" value="TRANK1"/>
</dbReference>
<evidence type="ECO:0000256" key="4">
    <source>
        <dbReference type="ARBA" id="ARBA00022840"/>
    </source>
</evidence>
<dbReference type="Pfam" id="PF13086">
    <property type="entry name" value="AAA_11"/>
    <property type="match status" value="1"/>
</dbReference>
<keyword evidence="3" id="KW-0347">Helicase</keyword>
<dbReference type="InterPro" id="IPR027417">
    <property type="entry name" value="P-loop_NTPase"/>
</dbReference>
<dbReference type="EMBL" id="RXIC02000025">
    <property type="protein sequence ID" value="KAB1205203.1"/>
    <property type="molecule type" value="Genomic_DNA"/>
</dbReference>
<evidence type="ECO:0000256" key="3">
    <source>
        <dbReference type="ARBA" id="ARBA00022806"/>
    </source>
</evidence>
<gene>
    <name evidence="8" type="ORF">CJ030_MR7G021969</name>
</gene>
<evidence type="ECO:0000259" key="6">
    <source>
        <dbReference type="Pfam" id="PF13087"/>
    </source>
</evidence>
<accession>A0A6A1UXZ8</accession>
<dbReference type="Proteomes" id="UP000516437">
    <property type="component" value="Chromosome 7"/>
</dbReference>
<dbReference type="InterPro" id="IPR041677">
    <property type="entry name" value="DNA2/NAM7_AAA_11"/>
</dbReference>
<reference evidence="8 9" key="1">
    <citation type="journal article" date="2019" name="Plant Biotechnol. J.">
        <title>The red bayberry genome and genetic basis of sex determination.</title>
        <authorList>
            <person name="Jia H.M."/>
            <person name="Jia H.J."/>
            <person name="Cai Q.L."/>
            <person name="Wang Y."/>
            <person name="Zhao H.B."/>
            <person name="Yang W.F."/>
            <person name="Wang G.Y."/>
            <person name="Li Y.H."/>
            <person name="Zhan D.L."/>
            <person name="Shen Y.T."/>
            <person name="Niu Q.F."/>
            <person name="Chang L."/>
            <person name="Qiu J."/>
            <person name="Zhao L."/>
            <person name="Xie H.B."/>
            <person name="Fu W.Y."/>
            <person name="Jin J."/>
            <person name="Li X.W."/>
            <person name="Jiao Y."/>
            <person name="Zhou C.C."/>
            <person name="Tu T."/>
            <person name="Chai C.Y."/>
            <person name="Gao J.L."/>
            <person name="Fan L.J."/>
            <person name="van de Weg E."/>
            <person name="Wang J.Y."/>
            <person name="Gao Z.S."/>
        </authorList>
    </citation>
    <scope>NUCLEOTIDE SEQUENCE [LARGE SCALE GENOMIC DNA]</scope>
    <source>
        <tissue evidence="8">Leaves</tissue>
    </source>
</reference>
<feature type="domain" description="DNA2/NAM7 helicase-like C-terminal" evidence="6">
    <location>
        <begin position="608"/>
        <end position="797"/>
    </location>
</feature>
<evidence type="ECO:0000259" key="5">
    <source>
        <dbReference type="Pfam" id="PF13086"/>
    </source>
</evidence>
<dbReference type="InterPro" id="IPR047187">
    <property type="entry name" value="SF1_C_Upf1"/>
</dbReference>
<dbReference type="SUPFAM" id="SSF52540">
    <property type="entry name" value="P-loop containing nucleoside triphosphate hydrolases"/>
    <property type="match status" value="1"/>
</dbReference>
<dbReference type="AlphaFoldDB" id="A0A6A1UXZ8"/>
<feature type="domain" description="DNA2/NAM7 helicase helicase" evidence="5">
    <location>
        <begin position="295"/>
        <end position="482"/>
    </location>
</feature>
<dbReference type="FunFam" id="3.40.50.300:FF:000326">
    <property type="entry name" value="P-loop containing nucleoside triphosphate hydrolase"/>
    <property type="match status" value="1"/>
</dbReference>
<dbReference type="PANTHER" id="PTHR21529">
    <property type="entry name" value="MAMMARY TURMOR VIRUS RECEPTOR HOMOLOG 1, 2 MTVR1, 2"/>
    <property type="match status" value="1"/>
</dbReference>
<dbReference type="GO" id="GO:0016787">
    <property type="term" value="F:hydrolase activity"/>
    <property type="evidence" value="ECO:0007669"/>
    <property type="project" value="UniProtKB-KW"/>
</dbReference>
<dbReference type="GO" id="GO:0004386">
    <property type="term" value="F:helicase activity"/>
    <property type="evidence" value="ECO:0007669"/>
    <property type="project" value="UniProtKB-KW"/>
</dbReference>
<evidence type="ECO:0000256" key="1">
    <source>
        <dbReference type="ARBA" id="ARBA00022741"/>
    </source>
</evidence>